<sequence length="43" mass="4771">MKCDGRNSTRKIRHLSIFGKKSYLHIPAFRSGCSAFSAISNPS</sequence>
<accession>A0ABW5SRK4</accession>
<reference evidence="2" key="1">
    <citation type="journal article" date="2019" name="Int. J. Syst. Evol. Microbiol.">
        <title>The Global Catalogue of Microorganisms (GCM) 10K type strain sequencing project: providing services to taxonomists for standard genome sequencing and annotation.</title>
        <authorList>
            <consortium name="The Broad Institute Genomics Platform"/>
            <consortium name="The Broad Institute Genome Sequencing Center for Infectious Disease"/>
            <person name="Wu L."/>
            <person name="Ma J."/>
        </authorList>
    </citation>
    <scope>NUCLEOTIDE SEQUENCE [LARGE SCALE GENOMIC DNA]</scope>
    <source>
        <strain evidence="2">KCTC 33849</strain>
    </source>
</reference>
<dbReference type="RefSeq" id="WP_379263328.1">
    <property type="nucleotide sequence ID" value="NZ_JBHUMJ010000003.1"/>
</dbReference>
<proteinExistence type="predicted"/>
<evidence type="ECO:0000313" key="1">
    <source>
        <dbReference type="EMBL" id="MFD2701953.1"/>
    </source>
</evidence>
<dbReference type="Proteomes" id="UP001597540">
    <property type="component" value="Unassembled WGS sequence"/>
</dbReference>
<keyword evidence="2" id="KW-1185">Reference proteome</keyword>
<evidence type="ECO:0000313" key="2">
    <source>
        <dbReference type="Proteomes" id="UP001597540"/>
    </source>
</evidence>
<organism evidence="1 2">
    <name type="scientific">Paenibacillus shunpengii</name>
    <dbReference type="NCBI Taxonomy" id="2054424"/>
    <lineage>
        <taxon>Bacteria</taxon>
        <taxon>Bacillati</taxon>
        <taxon>Bacillota</taxon>
        <taxon>Bacilli</taxon>
        <taxon>Bacillales</taxon>
        <taxon>Paenibacillaceae</taxon>
        <taxon>Paenibacillus</taxon>
    </lineage>
</organism>
<comment type="caution">
    <text evidence="1">The sequence shown here is derived from an EMBL/GenBank/DDBJ whole genome shotgun (WGS) entry which is preliminary data.</text>
</comment>
<dbReference type="EMBL" id="JBHUMJ010000003">
    <property type="protein sequence ID" value="MFD2701953.1"/>
    <property type="molecule type" value="Genomic_DNA"/>
</dbReference>
<name>A0ABW5SRK4_9BACL</name>
<gene>
    <name evidence="1" type="ORF">ACFSVM_15925</name>
</gene>
<protein>
    <submittedName>
        <fullName evidence="1">Uncharacterized protein</fullName>
    </submittedName>
</protein>